<dbReference type="EMBL" id="CP048000">
    <property type="protein sequence ID" value="QHQ62971.1"/>
    <property type="molecule type" value="Genomic_DNA"/>
</dbReference>
<dbReference type="AlphaFoldDB" id="A0A6P1TSM4"/>
<dbReference type="InterPro" id="IPR015797">
    <property type="entry name" value="NUDIX_hydrolase-like_dom_sf"/>
</dbReference>
<dbReference type="PANTHER" id="PTHR43046">
    <property type="entry name" value="GDP-MANNOSE MANNOSYL HYDROLASE"/>
    <property type="match status" value="1"/>
</dbReference>
<evidence type="ECO:0000259" key="3">
    <source>
        <dbReference type="PROSITE" id="PS51462"/>
    </source>
</evidence>
<protein>
    <submittedName>
        <fullName evidence="4">NUDIX domain-containing protein</fullName>
    </submittedName>
</protein>
<evidence type="ECO:0000256" key="1">
    <source>
        <dbReference type="ARBA" id="ARBA00001946"/>
    </source>
</evidence>
<evidence type="ECO:0000313" key="4">
    <source>
        <dbReference type="EMBL" id="QHQ62971.1"/>
    </source>
</evidence>
<dbReference type="Gene3D" id="3.90.79.10">
    <property type="entry name" value="Nucleoside Triphosphate Pyrophosphohydrolase"/>
    <property type="match status" value="1"/>
</dbReference>
<dbReference type="KEGG" id="anr:Ana3638_21100"/>
<dbReference type="SUPFAM" id="SSF55811">
    <property type="entry name" value="Nudix"/>
    <property type="match status" value="1"/>
</dbReference>
<evidence type="ECO:0000313" key="5">
    <source>
        <dbReference type="Proteomes" id="UP000464314"/>
    </source>
</evidence>
<dbReference type="PANTHER" id="PTHR43046:SF14">
    <property type="entry name" value="MUTT_NUDIX FAMILY PROTEIN"/>
    <property type="match status" value="1"/>
</dbReference>
<proteinExistence type="predicted"/>
<dbReference type="GO" id="GO:0016787">
    <property type="term" value="F:hydrolase activity"/>
    <property type="evidence" value="ECO:0007669"/>
    <property type="project" value="UniProtKB-KW"/>
</dbReference>
<dbReference type="Proteomes" id="UP000464314">
    <property type="component" value="Chromosome"/>
</dbReference>
<dbReference type="RefSeq" id="WP_161839793.1">
    <property type="nucleotide sequence ID" value="NZ_CP048000.1"/>
</dbReference>
<sequence>MAIRSAAKAIILHNGKILVNRCITENNEVYFDLPGGGQNQFETMEDAVIREVLEETGYKVKIVRFIALAEEINDNDELREKYFDYSHRILHIFLVQLISEKAVDITERDWQQVESLWMSLDEIDKVAFRPRQLTGRITDLICLNHPQYLGYVREK</sequence>
<dbReference type="Pfam" id="PF00293">
    <property type="entry name" value="NUDIX"/>
    <property type="match status" value="1"/>
</dbReference>
<dbReference type="InterPro" id="IPR020084">
    <property type="entry name" value="NUDIX_hydrolase_CS"/>
</dbReference>
<gene>
    <name evidence="4" type="ORF">Ana3638_21100</name>
</gene>
<dbReference type="PROSITE" id="PS51462">
    <property type="entry name" value="NUDIX"/>
    <property type="match status" value="1"/>
</dbReference>
<organism evidence="4 5">
    <name type="scientific">Anaerocolumna sedimenticola</name>
    <dbReference type="NCBI Taxonomy" id="2696063"/>
    <lineage>
        <taxon>Bacteria</taxon>
        <taxon>Bacillati</taxon>
        <taxon>Bacillota</taxon>
        <taxon>Clostridia</taxon>
        <taxon>Lachnospirales</taxon>
        <taxon>Lachnospiraceae</taxon>
        <taxon>Anaerocolumna</taxon>
    </lineage>
</organism>
<keyword evidence="2" id="KW-0378">Hydrolase</keyword>
<reference evidence="4 5" key="1">
    <citation type="submission" date="2020-01" db="EMBL/GenBank/DDBJ databases">
        <title>Genome analysis of Anaerocolumna sp. CBA3638.</title>
        <authorList>
            <person name="Kim J."/>
            <person name="Roh S.W."/>
        </authorList>
    </citation>
    <scope>NUCLEOTIDE SEQUENCE [LARGE SCALE GENOMIC DNA]</scope>
    <source>
        <strain evidence="4 5">CBA3638</strain>
    </source>
</reference>
<keyword evidence="5" id="KW-1185">Reference proteome</keyword>
<feature type="domain" description="Nudix hydrolase" evidence="3">
    <location>
        <begin position="2"/>
        <end position="134"/>
    </location>
</feature>
<dbReference type="InterPro" id="IPR000086">
    <property type="entry name" value="NUDIX_hydrolase_dom"/>
</dbReference>
<dbReference type="PROSITE" id="PS00893">
    <property type="entry name" value="NUDIX_BOX"/>
    <property type="match status" value="1"/>
</dbReference>
<evidence type="ECO:0000256" key="2">
    <source>
        <dbReference type="ARBA" id="ARBA00022801"/>
    </source>
</evidence>
<comment type="cofactor">
    <cofactor evidence="1">
        <name>Mg(2+)</name>
        <dbReference type="ChEBI" id="CHEBI:18420"/>
    </cofactor>
</comment>
<name>A0A6P1TSM4_9FIRM</name>
<accession>A0A6P1TSM4</accession>